<keyword evidence="3" id="KW-1185">Reference proteome</keyword>
<protein>
    <recommendedName>
        <fullName evidence="4">HEAT repeat protein</fullName>
    </recommendedName>
</protein>
<dbReference type="EMBL" id="SJPJ01000001">
    <property type="protein sequence ID" value="TWT81755.1"/>
    <property type="molecule type" value="Genomic_DNA"/>
</dbReference>
<evidence type="ECO:0000313" key="2">
    <source>
        <dbReference type="EMBL" id="TWT81755.1"/>
    </source>
</evidence>
<reference evidence="2 3" key="1">
    <citation type="submission" date="2019-02" db="EMBL/GenBank/DDBJ databases">
        <title>Deep-cultivation of Planctomycetes and their phenomic and genomic characterization uncovers novel biology.</title>
        <authorList>
            <person name="Wiegand S."/>
            <person name="Jogler M."/>
            <person name="Boedeker C."/>
            <person name="Pinto D."/>
            <person name="Vollmers J."/>
            <person name="Rivas-Marin E."/>
            <person name="Kohn T."/>
            <person name="Peeters S.H."/>
            <person name="Heuer A."/>
            <person name="Rast P."/>
            <person name="Oberbeckmann S."/>
            <person name="Bunk B."/>
            <person name="Jeske O."/>
            <person name="Meyerdierks A."/>
            <person name="Storesund J.E."/>
            <person name="Kallscheuer N."/>
            <person name="Luecker S."/>
            <person name="Lage O.M."/>
            <person name="Pohl T."/>
            <person name="Merkel B.J."/>
            <person name="Hornburger P."/>
            <person name="Mueller R.-W."/>
            <person name="Bruemmer F."/>
            <person name="Labrenz M."/>
            <person name="Spormann A.M."/>
            <person name="Op Den Camp H."/>
            <person name="Overmann J."/>
            <person name="Amann R."/>
            <person name="Jetten M.S.M."/>
            <person name="Mascher T."/>
            <person name="Medema M.H."/>
            <person name="Devos D.P."/>
            <person name="Kaster A.-K."/>
            <person name="Ovreas L."/>
            <person name="Rohde M."/>
            <person name="Galperin M.Y."/>
            <person name="Jogler C."/>
        </authorList>
    </citation>
    <scope>NUCLEOTIDE SEQUENCE [LARGE SCALE GENOMIC DNA]</scope>
    <source>
        <strain evidence="2 3">CA13</strain>
    </source>
</reference>
<dbReference type="RefSeq" id="WP_146397862.1">
    <property type="nucleotide sequence ID" value="NZ_SJPJ01000001.1"/>
</dbReference>
<evidence type="ECO:0000256" key="1">
    <source>
        <dbReference type="SAM" id="SignalP"/>
    </source>
</evidence>
<sequence precursor="true">MKPFVVVGCTVFAFASHSSAAQEQQQVDKIWLQSQRSASVQNSWYPQAIEVLEGEITEFDAKRITIRFAKDGKENSFSAARVLWIEPGNVSEKQAAAMAQFEQREFDKALLALLDSLKERPPIWRQQWLSMMAAQSAWRSGRSAIALELVGQLDRRPLPAMVLALLPVAWKSRQVPAETIKSALARLEDPSPAVRLVAASWLLSSGSRAEATQALKGLSRDNERPAIARLAEAVLWRTIPPPDVASLMTRLEERVDALPMVVQVGPTVSLIERLDSAGESEAAKRLQLSLEITPPHPHPDLP</sequence>
<feature type="chain" id="PRO_5023060267" description="HEAT repeat protein" evidence="1">
    <location>
        <begin position="21"/>
        <end position="302"/>
    </location>
</feature>
<organism evidence="2 3">
    <name type="scientific">Novipirellula herctigrandis</name>
    <dbReference type="NCBI Taxonomy" id="2527986"/>
    <lineage>
        <taxon>Bacteria</taxon>
        <taxon>Pseudomonadati</taxon>
        <taxon>Planctomycetota</taxon>
        <taxon>Planctomycetia</taxon>
        <taxon>Pirellulales</taxon>
        <taxon>Pirellulaceae</taxon>
        <taxon>Novipirellula</taxon>
    </lineage>
</organism>
<comment type="caution">
    <text evidence="2">The sequence shown here is derived from an EMBL/GenBank/DDBJ whole genome shotgun (WGS) entry which is preliminary data.</text>
</comment>
<evidence type="ECO:0008006" key="4">
    <source>
        <dbReference type="Google" id="ProtNLM"/>
    </source>
</evidence>
<dbReference type="OrthoDB" id="266772at2"/>
<name>A0A5C5Z3H5_9BACT</name>
<dbReference type="AlphaFoldDB" id="A0A5C5Z3H5"/>
<gene>
    <name evidence="2" type="ORF">CA13_32080</name>
</gene>
<feature type="signal peptide" evidence="1">
    <location>
        <begin position="1"/>
        <end position="20"/>
    </location>
</feature>
<evidence type="ECO:0000313" key="3">
    <source>
        <dbReference type="Proteomes" id="UP000315010"/>
    </source>
</evidence>
<keyword evidence="1" id="KW-0732">Signal</keyword>
<accession>A0A5C5Z3H5</accession>
<proteinExistence type="predicted"/>
<dbReference type="Proteomes" id="UP000315010">
    <property type="component" value="Unassembled WGS sequence"/>
</dbReference>